<keyword evidence="4 7" id="KW-0456">Lyase</keyword>
<evidence type="ECO:0000313" key="9">
    <source>
        <dbReference type="Proteomes" id="UP000283360"/>
    </source>
</evidence>
<evidence type="ECO:0000313" key="7">
    <source>
        <dbReference type="EMBL" id="RGT87628.1"/>
    </source>
</evidence>
<accession>A0A3R5X3B2</accession>
<dbReference type="Gene3D" id="3.40.640.10">
    <property type="entry name" value="Type I PLP-dependent aspartate aminotransferase-like (Major domain)"/>
    <property type="match status" value="1"/>
</dbReference>
<dbReference type="EMBL" id="QRXJ01000021">
    <property type="protein sequence ID" value="RGT87628.1"/>
    <property type="molecule type" value="Genomic_DNA"/>
</dbReference>
<evidence type="ECO:0000256" key="5">
    <source>
        <dbReference type="ARBA" id="ARBA00037974"/>
    </source>
</evidence>
<evidence type="ECO:0000313" key="10">
    <source>
        <dbReference type="Proteomes" id="UP000286595"/>
    </source>
</evidence>
<keyword evidence="3" id="KW-0663">Pyridoxal phosphate</keyword>
<gene>
    <name evidence="8" type="ORF">DW252_11535</name>
    <name evidence="7" type="ORF">DWX03_13870</name>
</gene>
<evidence type="ECO:0000313" key="8">
    <source>
        <dbReference type="EMBL" id="RHG59574.1"/>
    </source>
</evidence>
<dbReference type="GO" id="GO:0047804">
    <property type="term" value="F:cysteine-S-conjugate beta-lyase activity"/>
    <property type="evidence" value="ECO:0007669"/>
    <property type="project" value="UniProtKB-EC"/>
</dbReference>
<dbReference type="EMBL" id="QRIM01000013">
    <property type="protein sequence ID" value="RHG59574.1"/>
    <property type="molecule type" value="Genomic_DNA"/>
</dbReference>
<dbReference type="CDD" id="cd00609">
    <property type="entry name" value="AAT_like"/>
    <property type="match status" value="1"/>
</dbReference>
<evidence type="ECO:0000256" key="2">
    <source>
        <dbReference type="ARBA" id="ARBA00012224"/>
    </source>
</evidence>
<dbReference type="PANTHER" id="PTHR43525:SF1">
    <property type="entry name" value="PROTEIN MALY"/>
    <property type="match status" value="1"/>
</dbReference>
<evidence type="ECO:0000256" key="4">
    <source>
        <dbReference type="ARBA" id="ARBA00023239"/>
    </source>
</evidence>
<organism evidence="7 9">
    <name type="scientific">Coprococcus comes</name>
    <dbReference type="NCBI Taxonomy" id="410072"/>
    <lineage>
        <taxon>Bacteria</taxon>
        <taxon>Bacillati</taxon>
        <taxon>Bacillota</taxon>
        <taxon>Clostridia</taxon>
        <taxon>Lachnospirales</taxon>
        <taxon>Lachnospiraceae</taxon>
        <taxon>Coprococcus</taxon>
    </lineage>
</organism>
<reference evidence="9 10" key="1">
    <citation type="submission" date="2018-08" db="EMBL/GenBank/DDBJ databases">
        <title>A genome reference for cultivated species of the human gut microbiota.</title>
        <authorList>
            <person name="Zou Y."/>
            <person name="Xue W."/>
            <person name="Luo G."/>
        </authorList>
    </citation>
    <scope>NUCLEOTIDE SEQUENCE [LARGE SCALE GENOMIC DNA]</scope>
    <source>
        <strain evidence="7 9">AF18-12LB</strain>
        <strain evidence="8 10">AM22-12LB</strain>
    </source>
</reference>
<dbReference type="GO" id="GO:0030170">
    <property type="term" value="F:pyridoxal phosphate binding"/>
    <property type="evidence" value="ECO:0007669"/>
    <property type="project" value="InterPro"/>
</dbReference>
<keyword evidence="9" id="KW-1185">Reference proteome</keyword>
<dbReference type="InterPro" id="IPR051798">
    <property type="entry name" value="Class-II_PLP-Dep_Aminotrans"/>
</dbReference>
<dbReference type="Proteomes" id="UP000286595">
    <property type="component" value="Unassembled WGS sequence"/>
</dbReference>
<dbReference type="InterPro" id="IPR015421">
    <property type="entry name" value="PyrdxlP-dep_Trfase_major"/>
</dbReference>
<dbReference type="NCBIfam" id="TIGR04350">
    <property type="entry name" value="C_S_lyase_PatB"/>
    <property type="match status" value="1"/>
</dbReference>
<dbReference type="Gene3D" id="3.90.1150.10">
    <property type="entry name" value="Aspartate Aminotransferase, domain 1"/>
    <property type="match status" value="1"/>
</dbReference>
<dbReference type="InterPro" id="IPR004839">
    <property type="entry name" value="Aminotransferase_I/II_large"/>
</dbReference>
<proteinExistence type="inferred from homology"/>
<dbReference type="EC" id="4.4.1.13" evidence="2"/>
<evidence type="ECO:0000259" key="6">
    <source>
        <dbReference type="Pfam" id="PF00155"/>
    </source>
</evidence>
<dbReference type="Proteomes" id="UP000283360">
    <property type="component" value="Unassembled WGS sequence"/>
</dbReference>
<name>A0A3R5X3B2_9FIRM</name>
<dbReference type="PANTHER" id="PTHR43525">
    <property type="entry name" value="PROTEIN MALY"/>
    <property type="match status" value="1"/>
</dbReference>
<comment type="similarity">
    <text evidence="5">Belongs to the class-II pyridoxal-phosphate-dependent aminotransferase family. MalY/PatB cystathionine beta-lyase subfamily.</text>
</comment>
<evidence type="ECO:0000256" key="3">
    <source>
        <dbReference type="ARBA" id="ARBA00022898"/>
    </source>
</evidence>
<dbReference type="InterPro" id="IPR015424">
    <property type="entry name" value="PyrdxlP-dep_Trfase"/>
</dbReference>
<comment type="cofactor">
    <cofactor evidence="1">
        <name>pyridoxal 5'-phosphate</name>
        <dbReference type="ChEBI" id="CHEBI:597326"/>
    </cofactor>
</comment>
<comment type="caution">
    <text evidence="7">The sequence shown here is derived from an EMBL/GenBank/DDBJ whole genome shotgun (WGS) entry which is preliminary data.</text>
</comment>
<feature type="domain" description="Aminotransferase class I/classII large" evidence="6">
    <location>
        <begin position="30"/>
        <end position="383"/>
    </location>
</feature>
<dbReference type="Pfam" id="PF00155">
    <property type="entry name" value="Aminotran_1_2"/>
    <property type="match status" value="1"/>
</dbReference>
<sequence length="393" mass="44883">MKYNFDEPVDRSKNRSAKYDERVKNFGTDDVIPLWIADMDFKTAQPIIDACKKKAEEGIWGYTSRPDSYFKAYADWQLRRNGWALDTNLCSWCLGVVPALAAIIKLFTKKEEKVLIQPPVYPEFFEITENTGRELVQNNFLEHDGVWEVDFEDFEKQVKDPAVKLFILCNPHNPLGRVWSQDELSKMLTLCFENDVQVVSDEIHSDLIFHGKKHIPAAIVVPEAADKVITCISVTKTFNLAGLQASTTVFPNLEMKKKFDGYWGGMDIHRNNAFSSVAMEAALNEGEEWLEQLLAYISGNLDYICDYFEKKIPLIKANMPDATYLVWLDCRALHMDNEELKDFMIYKAGLGLNDGSSFTRTMNGFMRLNAACPRAVLEKALKQLEDAVNNLNI</sequence>
<dbReference type="AlphaFoldDB" id="A0A3R5X3B2"/>
<evidence type="ECO:0000256" key="1">
    <source>
        <dbReference type="ARBA" id="ARBA00001933"/>
    </source>
</evidence>
<protein>
    <recommendedName>
        <fullName evidence="2">cysteine-S-conjugate beta-lyase</fullName>
        <ecNumber evidence="2">4.4.1.13</ecNumber>
    </recommendedName>
</protein>
<dbReference type="SUPFAM" id="SSF53383">
    <property type="entry name" value="PLP-dependent transferases"/>
    <property type="match status" value="1"/>
</dbReference>
<dbReference type="InterPro" id="IPR027619">
    <property type="entry name" value="C-S_lyase_PatB-like"/>
</dbReference>
<dbReference type="RefSeq" id="WP_117836124.1">
    <property type="nucleotide sequence ID" value="NZ_CAXSNH010000004.1"/>
</dbReference>
<dbReference type="InterPro" id="IPR015422">
    <property type="entry name" value="PyrdxlP-dep_Trfase_small"/>
</dbReference>